<keyword evidence="1" id="KW-1133">Transmembrane helix</keyword>
<dbReference type="EMBL" id="OR769222">
    <property type="protein sequence ID" value="WQJ53096.1"/>
    <property type="molecule type" value="Genomic_DNA"/>
</dbReference>
<evidence type="ECO:0000313" key="3">
    <source>
        <dbReference type="Proteomes" id="UP001349343"/>
    </source>
</evidence>
<accession>A0ABZ0Z342</accession>
<evidence type="ECO:0000313" key="2">
    <source>
        <dbReference type="EMBL" id="WQJ53096.1"/>
    </source>
</evidence>
<keyword evidence="3" id="KW-1185">Reference proteome</keyword>
<feature type="transmembrane region" description="Helical" evidence="1">
    <location>
        <begin position="69"/>
        <end position="91"/>
    </location>
</feature>
<reference evidence="2 3" key="1">
    <citation type="submission" date="2023-11" db="EMBL/GenBank/DDBJ databases">
        <authorList>
            <person name="Cook R."/>
            <person name="Crisci M."/>
            <person name="Pye H."/>
            <person name="Adriaenssens E."/>
            <person name="Santini J."/>
        </authorList>
    </citation>
    <scope>NUCLEOTIDE SEQUENCE [LARGE SCALE GENOMIC DNA]</scope>
    <source>
        <strain evidence="2">Lak_Megaphage_RVC_JS4_GC31</strain>
    </source>
</reference>
<dbReference type="Proteomes" id="UP001349343">
    <property type="component" value="Segment"/>
</dbReference>
<proteinExistence type="predicted"/>
<evidence type="ECO:0000256" key="1">
    <source>
        <dbReference type="SAM" id="Phobius"/>
    </source>
</evidence>
<keyword evidence="1" id="KW-0472">Membrane</keyword>
<sequence>MKIISKYKDFYDSFGFITGKPDESVTYLRTTVCVNQHSDPEYRDIITELSRYTYSETGVYDKDKKEYSAYLNTVVVGIYPYIYLSPFYIILRNKINGIKSDDVITDIKPITISEYDLKHNREHIYEKVIAKFMEYKNVNSIHGNLYVHKISDKSYKWNYYNKYDIKNNPWKIENTEIFHKLNAPTFVYTDIRDSISSLMPNGHGIIINPVFTKLPFDVLGAGREKIISEQNIYIDIENFLWATKQEPESIPDNNTKILAAGFDLKTSFRNVK</sequence>
<organism evidence="2 3">
    <name type="scientific">phage Lak_Megaphage_RVC_JS4_GC31</name>
    <dbReference type="NCBI Taxonomy" id="3109228"/>
    <lineage>
        <taxon>Viruses</taxon>
        <taxon>Duplodnaviria</taxon>
        <taxon>Heunggongvirae</taxon>
        <taxon>Uroviricota</taxon>
        <taxon>Caudoviricetes</taxon>
        <taxon>Caudoviricetes code 15 clade</taxon>
    </lineage>
</organism>
<keyword evidence="1" id="KW-0812">Transmembrane</keyword>
<name>A0ABZ0Z342_9CAUD</name>
<protein>
    <submittedName>
        <fullName evidence="2">Uncharacterized protein</fullName>
    </submittedName>
</protein>